<dbReference type="InterPro" id="IPR001841">
    <property type="entry name" value="Znf_RING"/>
</dbReference>
<evidence type="ECO:0000256" key="3">
    <source>
        <dbReference type="ARBA" id="ARBA00022723"/>
    </source>
</evidence>
<sequence length="979" mass="112609">MVSQEAAAKLQEELSCSICLETFSDPVSIHCGHNFCRACITNYWSIGKNKTFSCPRCRETSRKKIVKPNLELKNIVEIAPMLHIKVAKDGGKVTCKKHQEPLKLFCKDDQTLICVVCDKSKEHQNHVVLPLEEAAQDYQKQIQEQLKYMRQEKEQLLAFKAIGTAKNKESWIKIKSEMQKAESVFQQAHEFLNEQKQFLLAQWESLESAAEKRNKELTSKLSENVSCLDSLITEAEGRSQRPAAEFLQNVKSTLTRCKKRKFQELIETSSELEESIDSLIRKNVVIEEILQKIKDTLPSYVEKDQWKSSAVLETKKEEARKRKMVRHMTVPVRNMNVQQFKKVAACSTTSSDGGSGSRMSSPGPSRSDKRPLMGEEYFLVSQQEALWRKGVRTLNSGQLELERSLVRFSSALPRKWKFLFVNPIFSLQRAGICCLKTDVISTNQSLGQSVAYPGREWKTKLDVRLRAKRIMDANSLLGSLRKEASCSICLGYFQDSVSIHCGHNFCRACITQCWGEAERNVSCPQCGESSQLRSFTDNQPLARIAEIVKCFHQEAVDVLEGRRMCERHQELLNIFCKDDKIPICLVCDISKEHRHHAVIPMEEAVDDYKEQFQKELKTLKQRRGKLQALKSAEERRSRTFLVSQSERLGNEGERVVSEFEQLHQFLEDQEQILLAKLEQLENEVIKEKMTITSKLSKEISNLSDLISEIEEKCKQPMNEFLQDIKNTLNRCENQIQQPVEHSPDLEKKLDVFSEESKHLEKIRKKLKDALSSELESTSLLKHVLGIQKGRTKLFELPYAEVVKKTGRRVNVTLDPDTANPFLVLSADQKSVRLGDEWQDVPDNAKRFDTYPCVLGCEGFTSGRYYWEVEVGSGRYWAVGFAKESVRRKGEIIPSPEEHIWALQQYGDYFEALTYPVTTLSLSSWPRRVQVFLDYEEDRVAFFDADTAALIYVFSPATFSQERILPWLWVWPGTELRLYH</sequence>
<dbReference type="InterPro" id="IPR001870">
    <property type="entry name" value="B30.2/SPRY"/>
</dbReference>
<dbReference type="Pfam" id="PF15227">
    <property type="entry name" value="zf-C3HC4_4"/>
    <property type="match status" value="2"/>
</dbReference>
<evidence type="ECO:0000256" key="1">
    <source>
        <dbReference type="ARBA" id="ARBA00009651"/>
    </source>
</evidence>
<dbReference type="CDD" id="cd12888">
    <property type="entry name" value="SPRY_PRY_TRIM7_like"/>
    <property type="match status" value="1"/>
</dbReference>
<dbReference type="Proteomes" id="UP001190640">
    <property type="component" value="Chromosome 4"/>
</dbReference>
<keyword evidence="13" id="KW-1185">Reference proteome</keyword>
<dbReference type="AlphaFoldDB" id="A0AA97KVE1"/>
<keyword evidence="8" id="KW-0175">Coiled coil</keyword>
<dbReference type="InterPro" id="IPR043136">
    <property type="entry name" value="B30.2/SPRY_sf"/>
</dbReference>
<feature type="domain" description="B box-type" evidence="11">
    <location>
        <begin position="560"/>
        <end position="601"/>
    </location>
</feature>
<dbReference type="SMART" id="SM00184">
    <property type="entry name" value="RING"/>
    <property type="match status" value="2"/>
</dbReference>
<dbReference type="GO" id="GO:0008270">
    <property type="term" value="F:zinc ion binding"/>
    <property type="evidence" value="ECO:0007669"/>
    <property type="project" value="UniProtKB-KW"/>
</dbReference>
<evidence type="ECO:0000259" key="11">
    <source>
        <dbReference type="PROSITE" id="PS50119"/>
    </source>
</evidence>
<evidence type="ECO:0000256" key="9">
    <source>
        <dbReference type="SAM" id="MobiDB-lite"/>
    </source>
</evidence>
<dbReference type="PROSITE" id="PS00518">
    <property type="entry name" value="ZF_RING_1"/>
    <property type="match status" value="2"/>
</dbReference>
<comment type="similarity">
    <text evidence="1">Belongs to the ohanin/vespryn family.</text>
</comment>
<dbReference type="SMART" id="SM00336">
    <property type="entry name" value="BBOX"/>
    <property type="match status" value="2"/>
</dbReference>
<dbReference type="PROSITE" id="PS50089">
    <property type="entry name" value="ZF_RING_2"/>
    <property type="match status" value="2"/>
</dbReference>
<dbReference type="SUPFAM" id="SSF49899">
    <property type="entry name" value="Concanavalin A-like lectins/glucanases"/>
    <property type="match status" value="1"/>
</dbReference>
<keyword evidence="2" id="KW-0528">Neurotoxin</keyword>
<feature type="domain" description="RING-type" evidence="10">
    <location>
        <begin position="486"/>
        <end position="526"/>
    </location>
</feature>
<dbReference type="SMART" id="SM00449">
    <property type="entry name" value="SPRY"/>
    <property type="match status" value="1"/>
</dbReference>
<dbReference type="InterPro" id="IPR000315">
    <property type="entry name" value="Znf_B-box"/>
</dbReference>
<dbReference type="InterPro" id="IPR003879">
    <property type="entry name" value="Butyrophylin_SPRY"/>
</dbReference>
<feature type="region of interest" description="Disordered" evidence="9">
    <location>
        <begin position="347"/>
        <end position="371"/>
    </location>
</feature>
<reference evidence="14" key="1">
    <citation type="submission" date="2025-08" db="UniProtKB">
        <authorList>
            <consortium name="RefSeq"/>
        </authorList>
    </citation>
    <scope>IDENTIFICATION</scope>
    <source>
        <tissue evidence="14">Blood</tissue>
    </source>
</reference>
<dbReference type="Gene3D" id="2.60.120.920">
    <property type="match status" value="1"/>
</dbReference>
<evidence type="ECO:0000259" key="10">
    <source>
        <dbReference type="PROSITE" id="PS50089"/>
    </source>
</evidence>
<keyword evidence="5" id="KW-0862">Zinc</keyword>
<comment type="function">
    <text evidence="6">Neurotoxin that produces dose-dependent hypolocomotion and hyperalgesia in mice. May directly act on the central nervous system, as it is 6500-fold more potent when administered intracerebroventricularly than intraperitoneal.</text>
</comment>
<feature type="compositionally biased region" description="Low complexity" evidence="9">
    <location>
        <begin position="347"/>
        <end position="365"/>
    </location>
</feature>
<dbReference type="CDD" id="cd19762">
    <property type="entry name" value="Bbox2_TRIM7-like"/>
    <property type="match status" value="2"/>
</dbReference>
<evidence type="ECO:0000313" key="14">
    <source>
        <dbReference type="RefSeq" id="XP_054832429.1"/>
    </source>
</evidence>
<dbReference type="InterPro" id="IPR013083">
    <property type="entry name" value="Znf_RING/FYVE/PHD"/>
</dbReference>
<dbReference type="Pfam" id="PF00643">
    <property type="entry name" value="zf-B_box"/>
    <property type="match status" value="2"/>
</dbReference>
<name>A0AA97KVE1_EUBMA</name>
<dbReference type="FunFam" id="2.60.120.920:FF:000004">
    <property type="entry name" value="Butyrophilin subfamily 1 member A1"/>
    <property type="match status" value="1"/>
</dbReference>
<keyword evidence="4 7" id="KW-0863">Zinc-finger</keyword>
<dbReference type="RefSeq" id="XP_054832429.1">
    <property type="nucleotide sequence ID" value="XM_054976454.1"/>
</dbReference>
<evidence type="ECO:0000256" key="4">
    <source>
        <dbReference type="ARBA" id="ARBA00022771"/>
    </source>
</evidence>
<dbReference type="InterPro" id="IPR006574">
    <property type="entry name" value="PRY"/>
</dbReference>
<feature type="domain" description="RING-type" evidence="10">
    <location>
        <begin position="16"/>
        <end position="58"/>
    </location>
</feature>
<feature type="coiled-coil region" evidence="8">
    <location>
        <begin position="663"/>
        <end position="712"/>
    </location>
</feature>
<evidence type="ECO:0000256" key="5">
    <source>
        <dbReference type="ARBA" id="ARBA00022833"/>
    </source>
</evidence>
<dbReference type="GeneID" id="129327701"/>
<organism evidence="13 14">
    <name type="scientific">Eublepharis macularius</name>
    <name type="common">Leopard gecko</name>
    <name type="synonym">Cyrtodactylus macularius</name>
    <dbReference type="NCBI Taxonomy" id="481883"/>
    <lineage>
        <taxon>Eukaryota</taxon>
        <taxon>Metazoa</taxon>
        <taxon>Chordata</taxon>
        <taxon>Craniata</taxon>
        <taxon>Vertebrata</taxon>
        <taxon>Euteleostomi</taxon>
        <taxon>Lepidosauria</taxon>
        <taxon>Squamata</taxon>
        <taxon>Bifurcata</taxon>
        <taxon>Gekkota</taxon>
        <taxon>Eublepharidae</taxon>
        <taxon>Eublepharinae</taxon>
        <taxon>Eublepharis</taxon>
    </lineage>
</organism>
<dbReference type="SMART" id="SM00589">
    <property type="entry name" value="PRY"/>
    <property type="match status" value="1"/>
</dbReference>
<proteinExistence type="inferred from homology"/>
<protein>
    <submittedName>
        <fullName evidence="14">Uncharacterized protein LOC129327701</fullName>
    </submittedName>
</protein>
<keyword evidence="2" id="KW-0800">Toxin</keyword>
<dbReference type="InterPro" id="IPR013320">
    <property type="entry name" value="ConA-like_dom_sf"/>
</dbReference>
<accession>A0AA97KVE1</accession>
<dbReference type="InterPro" id="IPR017907">
    <property type="entry name" value="Znf_RING_CS"/>
</dbReference>
<feature type="domain" description="B30.2/SPRY" evidence="12">
    <location>
        <begin position="791"/>
        <end position="979"/>
    </location>
</feature>
<dbReference type="SUPFAM" id="SSF57850">
    <property type="entry name" value="RING/U-box"/>
    <property type="match status" value="2"/>
</dbReference>
<dbReference type="PROSITE" id="PS50188">
    <property type="entry name" value="B302_SPRY"/>
    <property type="match status" value="1"/>
</dbReference>
<dbReference type="Gene3D" id="3.30.160.60">
    <property type="entry name" value="Classic Zinc Finger"/>
    <property type="match status" value="2"/>
</dbReference>
<dbReference type="InterPro" id="IPR050143">
    <property type="entry name" value="TRIM/RBCC"/>
</dbReference>
<dbReference type="InterPro" id="IPR003877">
    <property type="entry name" value="SPRY_dom"/>
</dbReference>
<evidence type="ECO:0000256" key="2">
    <source>
        <dbReference type="ARBA" id="ARBA00022699"/>
    </source>
</evidence>
<dbReference type="SUPFAM" id="SSF57845">
    <property type="entry name" value="B-box zinc-binding domain"/>
    <property type="match status" value="2"/>
</dbReference>
<dbReference type="Pfam" id="PF00622">
    <property type="entry name" value="SPRY"/>
    <property type="match status" value="1"/>
</dbReference>
<evidence type="ECO:0000256" key="7">
    <source>
        <dbReference type="PROSITE-ProRule" id="PRU00024"/>
    </source>
</evidence>
<feature type="domain" description="B box-type" evidence="11">
    <location>
        <begin position="90"/>
        <end position="131"/>
    </location>
</feature>
<gene>
    <name evidence="14" type="primary">LOC129327701</name>
</gene>
<dbReference type="PROSITE" id="PS50119">
    <property type="entry name" value="ZF_BBOX"/>
    <property type="match status" value="2"/>
</dbReference>
<evidence type="ECO:0000313" key="13">
    <source>
        <dbReference type="Proteomes" id="UP001190640"/>
    </source>
</evidence>
<keyword evidence="3" id="KW-0479">Metal-binding</keyword>
<evidence type="ECO:0000259" key="12">
    <source>
        <dbReference type="PROSITE" id="PS50188"/>
    </source>
</evidence>
<evidence type="ECO:0000256" key="6">
    <source>
        <dbReference type="ARBA" id="ARBA00034460"/>
    </source>
</evidence>
<dbReference type="KEGG" id="emc:129327701"/>
<dbReference type="PRINTS" id="PR01407">
    <property type="entry name" value="BUTYPHLNCDUF"/>
</dbReference>
<dbReference type="PANTHER" id="PTHR24103">
    <property type="entry name" value="E3 UBIQUITIN-PROTEIN LIGASE TRIM"/>
    <property type="match status" value="1"/>
</dbReference>
<evidence type="ECO:0000256" key="8">
    <source>
        <dbReference type="SAM" id="Coils"/>
    </source>
</evidence>
<feature type="coiled-coil region" evidence="8">
    <location>
        <begin position="609"/>
        <end position="636"/>
    </location>
</feature>
<dbReference type="Pfam" id="PF13765">
    <property type="entry name" value="PRY"/>
    <property type="match status" value="1"/>
</dbReference>
<dbReference type="Gene3D" id="3.30.40.10">
    <property type="entry name" value="Zinc/RING finger domain, C3HC4 (zinc finger)"/>
    <property type="match status" value="2"/>
</dbReference>
<dbReference type="CDD" id="cd16594">
    <property type="entry name" value="RING-HC_TRIM7-like_C-IV"/>
    <property type="match status" value="2"/>
</dbReference>